<dbReference type="EMBL" id="CP144751">
    <property type="protein sequence ID" value="WVZ87004.1"/>
    <property type="molecule type" value="Genomic_DNA"/>
</dbReference>
<keyword evidence="4 10" id="KW-0812">Transmembrane</keyword>
<dbReference type="GO" id="GO:0045047">
    <property type="term" value="P:protein targeting to ER"/>
    <property type="evidence" value="ECO:0007669"/>
    <property type="project" value="TreeGrafter"/>
</dbReference>
<evidence type="ECO:0000256" key="6">
    <source>
        <dbReference type="ARBA" id="ARBA00022989"/>
    </source>
</evidence>
<evidence type="ECO:0000256" key="1">
    <source>
        <dbReference type="ARBA" id="ARBA00004477"/>
    </source>
</evidence>
<feature type="region of interest" description="Disordered" evidence="9">
    <location>
        <begin position="1"/>
        <end position="53"/>
    </location>
</feature>
<evidence type="ECO:0000313" key="12">
    <source>
        <dbReference type="Proteomes" id="UP001341281"/>
    </source>
</evidence>
<comment type="function">
    <text evidence="8">Component of the signal peptidase complex (SPC) which catalyzes the cleavage of N-terminal signal sequences from nascent proteins as they are translocated into the lumen of the endoplasmic reticulum. Dispensable for SPC enzymatic activity.</text>
</comment>
<keyword evidence="6 10" id="KW-1133">Transmembrane helix</keyword>
<evidence type="ECO:0000256" key="5">
    <source>
        <dbReference type="ARBA" id="ARBA00022824"/>
    </source>
</evidence>
<evidence type="ECO:0000256" key="9">
    <source>
        <dbReference type="SAM" id="MobiDB-lite"/>
    </source>
</evidence>
<keyword evidence="5" id="KW-0256">Endoplasmic reticulum</keyword>
<dbReference type="PANTHER" id="PTHR13202:SF0">
    <property type="entry name" value="SIGNAL PEPTIDASE COMPLEX SUBUNIT 1"/>
    <property type="match status" value="1"/>
</dbReference>
<comment type="similarity">
    <text evidence="2">Belongs to the SPCS1 family.</text>
</comment>
<protein>
    <recommendedName>
        <fullName evidence="3">Signal peptidase complex subunit 1</fullName>
    </recommendedName>
</protein>
<feature type="compositionally biased region" description="Basic residues" evidence="9">
    <location>
        <begin position="236"/>
        <end position="257"/>
    </location>
</feature>
<feature type="transmembrane region" description="Helical" evidence="10">
    <location>
        <begin position="158"/>
        <end position="177"/>
    </location>
</feature>
<dbReference type="GO" id="GO:0005787">
    <property type="term" value="C:signal peptidase complex"/>
    <property type="evidence" value="ECO:0007669"/>
    <property type="project" value="InterPro"/>
</dbReference>
<dbReference type="PANTHER" id="PTHR13202">
    <property type="entry name" value="MICROSOMAL SIGNAL PEPTIDASE 12 KDA SUBUNIT"/>
    <property type="match status" value="1"/>
</dbReference>
<feature type="region of interest" description="Disordered" evidence="9">
    <location>
        <begin position="220"/>
        <end position="263"/>
    </location>
</feature>
<keyword evidence="7 10" id="KW-0472">Membrane</keyword>
<comment type="subcellular location">
    <subcellularLocation>
        <location evidence="1">Endoplasmic reticulum membrane</location>
        <topology evidence="1">Multi-pass membrane protein</topology>
    </subcellularLocation>
</comment>
<proteinExistence type="inferred from homology"/>
<evidence type="ECO:0000256" key="4">
    <source>
        <dbReference type="ARBA" id="ARBA00022692"/>
    </source>
</evidence>
<feature type="non-terminal residue" evidence="11">
    <location>
        <position position="263"/>
    </location>
</feature>
<gene>
    <name evidence="11" type="ORF">U9M48_033707</name>
</gene>
<feature type="transmembrane region" description="Helical" evidence="10">
    <location>
        <begin position="183"/>
        <end position="203"/>
    </location>
</feature>
<dbReference type="GO" id="GO:0006465">
    <property type="term" value="P:signal peptide processing"/>
    <property type="evidence" value="ECO:0007669"/>
    <property type="project" value="InterPro"/>
</dbReference>
<dbReference type="Proteomes" id="UP001341281">
    <property type="component" value="Chromosome 07"/>
</dbReference>
<dbReference type="AlphaFoldDB" id="A0AAQ3U8Z1"/>
<dbReference type="InterPro" id="IPR009542">
    <property type="entry name" value="Spc1/SPCS1"/>
</dbReference>
<sequence length="263" mass="28403">MQAEQRTRAISLTGAPRRPITAQRTRSSSSDGAMGEERVGGGGGRRQRHWRRRWRWKTTAAVSGRLGASERAESTGTVCCRASDPSSAIHASAIYTPHSTVLGSPISSDPACTRCPLVRRPDTAAPAAAPLRRSSSGPSPATSTHQDMDWQGQKRAEMLMQVLLVASAVAAFLAGYVRADFQFMLLVYAAGVVLTALVTVPNWPFFNRNPLKWLDAAEAERHPRPQVSAGAAAAGGKKKSGKNKAKLRRVGPARSRHRPEQFE</sequence>
<reference evidence="11 12" key="1">
    <citation type="submission" date="2024-02" db="EMBL/GenBank/DDBJ databases">
        <title>High-quality chromosome-scale genome assembly of Pensacola bahiagrass (Paspalum notatum Flugge var. saurae).</title>
        <authorList>
            <person name="Vega J.M."/>
            <person name="Podio M."/>
            <person name="Orjuela J."/>
            <person name="Siena L.A."/>
            <person name="Pessino S.C."/>
            <person name="Combes M.C."/>
            <person name="Mariac C."/>
            <person name="Albertini E."/>
            <person name="Pupilli F."/>
            <person name="Ortiz J.P.A."/>
            <person name="Leblanc O."/>
        </authorList>
    </citation>
    <scope>NUCLEOTIDE SEQUENCE [LARGE SCALE GENOMIC DNA]</scope>
    <source>
        <strain evidence="11">R1</strain>
        <tissue evidence="11">Leaf</tissue>
    </source>
</reference>
<dbReference type="Pfam" id="PF06645">
    <property type="entry name" value="SPC12"/>
    <property type="match status" value="1"/>
</dbReference>
<feature type="region of interest" description="Disordered" evidence="9">
    <location>
        <begin position="123"/>
        <end position="148"/>
    </location>
</feature>
<evidence type="ECO:0000256" key="2">
    <source>
        <dbReference type="ARBA" id="ARBA00005245"/>
    </source>
</evidence>
<keyword evidence="12" id="KW-1185">Reference proteome</keyword>
<evidence type="ECO:0000256" key="8">
    <source>
        <dbReference type="ARBA" id="ARBA00045204"/>
    </source>
</evidence>
<evidence type="ECO:0000313" key="11">
    <source>
        <dbReference type="EMBL" id="WVZ87004.1"/>
    </source>
</evidence>
<name>A0AAQ3U8Z1_PASNO</name>
<organism evidence="11 12">
    <name type="scientific">Paspalum notatum var. saurae</name>
    <dbReference type="NCBI Taxonomy" id="547442"/>
    <lineage>
        <taxon>Eukaryota</taxon>
        <taxon>Viridiplantae</taxon>
        <taxon>Streptophyta</taxon>
        <taxon>Embryophyta</taxon>
        <taxon>Tracheophyta</taxon>
        <taxon>Spermatophyta</taxon>
        <taxon>Magnoliopsida</taxon>
        <taxon>Liliopsida</taxon>
        <taxon>Poales</taxon>
        <taxon>Poaceae</taxon>
        <taxon>PACMAD clade</taxon>
        <taxon>Panicoideae</taxon>
        <taxon>Andropogonodae</taxon>
        <taxon>Paspaleae</taxon>
        <taxon>Paspalinae</taxon>
        <taxon>Paspalum</taxon>
    </lineage>
</organism>
<feature type="compositionally biased region" description="Low complexity" evidence="9">
    <location>
        <begin position="123"/>
        <end position="141"/>
    </location>
</feature>
<evidence type="ECO:0000256" key="7">
    <source>
        <dbReference type="ARBA" id="ARBA00023136"/>
    </source>
</evidence>
<evidence type="ECO:0000256" key="3">
    <source>
        <dbReference type="ARBA" id="ARBA00017059"/>
    </source>
</evidence>
<feature type="compositionally biased region" description="Polar residues" evidence="9">
    <location>
        <begin position="22"/>
        <end position="31"/>
    </location>
</feature>
<accession>A0AAQ3U8Z1</accession>
<evidence type="ECO:0000256" key="10">
    <source>
        <dbReference type="SAM" id="Phobius"/>
    </source>
</evidence>